<dbReference type="Pfam" id="PF01381">
    <property type="entry name" value="HTH_3"/>
    <property type="match status" value="1"/>
</dbReference>
<accession>A0ABT0UCV8</accession>
<dbReference type="EMBL" id="JAMQBK010000079">
    <property type="protein sequence ID" value="MCM2374126.1"/>
    <property type="molecule type" value="Genomic_DNA"/>
</dbReference>
<keyword evidence="3" id="KW-1185">Reference proteome</keyword>
<feature type="domain" description="HTH cro/C1-type" evidence="1">
    <location>
        <begin position="8"/>
        <end position="62"/>
    </location>
</feature>
<dbReference type="Gene3D" id="1.10.260.40">
    <property type="entry name" value="lambda repressor-like DNA-binding domains"/>
    <property type="match status" value="1"/>
</dbReference>
<dbReference type="SUPFAM" id="SSF47413">
    <property type="entry name" value="lambda repressor-like DNA-binding domains"/>
    <property type="match status" value="1"/>
</dbReference>
<reference evidence="2 3" key="1">
    <citation type="journal article" date="2022" name="Syst. Appl. Microbiol.">
        <title>Rhodopirellula aestuarii sp. nov., a novel member of the genus Rhodopirellula isolated from brackish sediments collected in the Tagus River estuary, Portugal.</title>
        <authorList>
            <person name="Vitorino I.R."/>
            <person name="Klimek D."/>
            <person name="Calusinska M."/>
            <person name="Lobo-da-Cunha A."/>
            <person name="Vasconcelos V."/>
            <person name="Lage O.M."/>
        </authorList>
    </citation>
    <scope>NUCLEOTIDE SEQUENCE [LARGE SCALE GENOMIC DNA]</scope>
    <source>
        <strain evidence="2 3">ICT_H3.1</strain>
    </source>
</reference>
<evidence type="ECO:0000259" key="1">
    <source>
        <dbReference type="PROSITE" id="PS50943"/>
    </source>
</evidence>
<proteinExistence type="predicted"/>
<evidence type="ECO:0000313" key="2">
    <source>
        <dbReference type="EMBL" id="MCM2374126.1"/>
    </source>
</evidence>
<name>A0ABT0UCV8_9BACT</name>
<dbReference type="InterPro" id="IPR010982">
    <property type="entry name" value="Lambda_DNA-bd_dom_sf"/>
</dbReference>
<organism evidence="2 3">
    <name type="scientific">Aporhodopirellula aestuarii</name>
    <dbReference type="NCBI Taxonomy" id="2950107"/>
    <lineage>
        <taxon>Bacteria</taxon>
        <taxon>Pseudomonadati</taxon>
        <taxon>Planctomycetota</taxon>
        <taxon>Planctomycetia</taxon>
        <taxon>Pirellulales</taxon>
        <taxon>Pirellulaceae</taxon>
        <taxon>Aporhodopirellula</taxon>
    </lineage>
</organism>
<protein>
    <submittedName>
        <fullName evidence="2">Helix-turn-helix transcriptional regulator</fullName>
    </submittedName>
</protein>
<dbReference type="InterPro" id="IPR001387">
    <property type="entry name" value="Cro/C1-type_HTH"/>
</dbReference>
<evidence type="ECO:0000313" key="3">
    <source>
        <dbReference type="Proteomes" id="UP001202961"/>
    </source>
</evidence>
<dbReference type="CDD" id="cd00093">
    <property type="entry name" value="HTH_XRE"/>
    <property type="match status" value="1"/>
</dbReference>
<dbReference type="RefSeq" id="WP_250932010.1">
    <property type="nucleotide sequence ID" value="NZ_JAMQBK010000079.1"/>
</dbReference>
<comment type="caution">
    <text evidence="2">The sequence shown here is derived from an EMBL/GenBank/DDBJ whole genome shotgun (WGS) entry which is preliminary data.</text>
</comment>
<gene>
    <name evidence="2" type="ORF">NB063_26220</name>
</gene>
<dbReference type="PROSITE" id="PS50943">
    <property type="entry name" value="HTH_CROC1"/>
    <property type="match status" value="1"/>
</dbReference>
<sequence>MPRGSSKIRLARKKLGQSQLQFALNAGVGVRTLQLAEGGKDEVSAKTLKRIAKAAGLSPDAACYHDDALIDDDFDKLPWSMSRFIRKRVGPDNNSFCRDEADAQAVIGQMRENWIVHLQNTKPEEDETFFFEADNKLNEHYFSYEQRYLSIWEKNPATLMLASHGEERRGVSVVLPVTDEAYERFHRGEISFMELSEDDILFESQNLVLDSAVEFCGTGNPAWYRFTESLSYSVFCQIAMLSIDPTAEDFRMISFGASPLNFKRLLSIGFQDSGSVMPEFQYPICHFAAHDSELTDRSYVQATTTTHYAHLFKRFCKTPSRVSATRHVVTRLLRAMQPAVKPTRIASLGDSQRRIA</sequence>
<dbReference type="SMART" id="SM00530">
    <property type="entry name" value="HTH_XRE"/>
    <property type="match status" value="1"/>
</dbReference>
<dbReference type="Proteomes" id="UP001202961">
    <property type="component" value="Unassembled WGS sequence"/>
</dbReference>